<dbReference type="EMBL" id="BAAAPM010000006">
    <property type="protein sequence ID" value="GAA1732653.1"/>
    <property type="molecule type" value="Genomic_DNA"/>
</dbReference>
<dbReference type="RefSeq" id="WP_344249330.1">
    <property type="nucleotide sequence ID" value="NZ_BAAAPM010000006.1"/>
</dbReference>
<keyword evidence="3 5" id="KW-0732">Signal</keyword>
<sequence>MRTRHTGAATLAALTALTLAACGGGGEVGGGGEETGGAEGGGDSIKIGIKFDQPGLGYQDAGEYTGFDVDVATYVAGELGFEPDQIEWVEAPSANRETMLQTGQVDMIFATYSITDERKEQVAFAGPYFVAGQDLLVAEDNTDITGPEALEGKNLCSVTGSTSAQRIKDEYAEGVQLVERPGYAECVTALTAGQVDAVTTDDIILAGLAAQPANAGKVKVVGAPFSEENYGVGLPQDNDRCEDINAAITKMIEDESWDEFVTSNTEGTGYEPNADLNPPTPDACA</sequence>
<evidence type="ECO:0000313" key="7">
    <source>
        <dbReference type="EMBL" id="GAA1732653.1"/>
    </source>
</evidence>
<evidence type="ECO:0000256" key="1">
    <source>
        <dbReference type="ARBA" id="ARBA00010333"/>
    </source>
</evidence>
<dbReference type="PANTHER" id="PTHR30085:SF6">
    <property type="entry name" value="ABC TRANSPORTER GLUTAMINE-BINDING PROTEIN GLNH"/>
    <property type="match status" value="1"/>
</dbReference>
<protein>
    <submittedName>
        <fullName evidence="7">Glutamate ABC transporter substrate-binding protein</fullName>
    </submittedName>
</protein>
<dbReference type="Gene3D" id="3.40.190.10">
    <property type="entry name" value="Periplasmic binding protein-like II"/>
    <property type="match status" value="2"/>
</dbReference>
<dbReference type="SMART" id="SM00062">
    <property type="entry name" value="PBPb"/>
    <property type="match status" value="1"/>
</dbReference>
<comment type="caution">
    <text evidence="7">The sequence shown here is derived from an EMBL/GenBank/DDBJ whole genome shotgun (WGS) entry which is preliminary data.</text>
</comment>
<dbReference type="Pfam" id="PF00497">
    <property type="entry name" value="SBP_bac_3"/>
    <property type="match status" value="1"/>
</dbReference>
<evidence type="ECO:0000313" key="8">
    <source>
        <dbReference type="Proteomes" id="UP001501138"/>
    </source>
</evidence>
<evidence type="ECO:0000256" key="2">
    <source>
        <dbReference type="ARBA" id="ARBA00022448"/>
    </source>
</evidence>
<dbReference type="SUPFAM" id="SSF53850">
    <property type="entry name" value="Periplasmic binding protein-like II"/>
    <property type="match status" value="1"/>
</dbReference>
<feature type="chain" id="PRO_5046846764" evidence="5">
    <location>
        <begin position="21"/>
        <end position="285"/>
    </location>
</feature>
<dbReference type="PROSITE" id="PS51257">
    <property type="entry name" value="PROKAR_LIPOPROTEIN"/>
    <property type="match status" value="1"/>
</dbReference>
<evidence type="ECO:0000256" key="4">
    <source>
        <dbReference type="SAM" id="MobiDB-lite"/>
    </source>
</evidence>
<dbReference type="CDD" id="cd13690">
    <property type="entry name" value="PBP2_GluB"/>
    <property type="match status" value="1"/>
</dbReference>
<keyword evidence="8" id="KW-1185">Reference proteome</keyword>
<dbReference type="InterPro" id="IPR051455">
    <property type="entry name" value="Bact_solute-bind_prot3"/>
</dbReference>
<gene>
    <name evidence="7" type="ORF">GCM10009809_30120</name>
</gene>
<feature type="domain" description="Solute-binding protein family 3/N-terminal" evidence="6">
    <location>
        <begin position="44"/>
        <end position="264"/>
    </location>
</feature>
<keyword evidence="2" id="KW-0813">Transport</keyword>
<evidence type="ECO:0000259" key="6">
    <source>
        <dbReference type="SMART" id="SM00062"/>
    </source>
</evidence>
<feature type="region of interest" description="Disordered" evidence="4">
    <location>
        <begin position="261"/>
        <end position="285"/>
    </location>
</feature>
<comment type="similarity">
    <text evidence="1">Belongs to the bacterial solute-binding protein 3 family.</text>
</comment>
<organism evidence="7 8">
    <name type="scientific">Isoptericola hypogeus</name>
    <dbReference type="NCBI Taxonomy" id="300179"/>
    <lineage>
        <taxon>Bacteria</taxon>
        <taxon>Bacillati</taxon>
        <taxon>Actinomycetota</taxon>
        <taxon>Actinomycetes</taxon>
        <taxon>Micrococcales</taxon>
        <taxon>Promicromonosporaceae</taxon>
        <taxon>Isoptericola</taxon>
    </lineage>
</organism>
<proteinExistence type="inferred from homology"/>
<accession>A0ABP4VNA9</accession>
<dbReference type="Proteomes" id="UP001501138">
    <property type="component" value="Unassembled WGS sequence"/>
</dbReference>
<reference evidence="8" key="1">
    <citation type="journal article" date="2019" name="Int. J. Syst. Evol. Microbiol.">
        <title>The Global Catalogue of Microorganisms (GCM) 10K type strain sequencing project: providing services to taxonomists for standard genome sequencing and annotation.</title>
        <authorList>
            <consortium name="The Broad Institute Genomics Platform"/>
            <consortium name="The Broad Institute Genome Sequencing Center for Infectious Disease"/>
            <person name="Wu L."/>
            <person name="Ma J."/>
        </authorList>
    </citation>
    <scope>NUCLEOTIDE SEQUENCE [LARGE SCALE GENOMIC DNA]</scope>
    <source>
        <strain evidence="8">JCM 15589</strain>
    </source>
</reference>
<dbReference type="InterPro" id="IPR001638">
    <property type="entry name" value="Solute-binding_3/MltF_N"/>
</dbReference>
<name>A0ABP4VNA9_9MICO</name>
<evidence type="ECO:0000256" key="3">
    <source>
        <dbReference type="ARBA" id="ARBA00022729"/>
    </source>
</evidence>
<feature type="signal peptide" evidence="5">
    <location>
        <begin position="1"/>
        <end position="20"/>
    </location>
</feature>
<dbReference type="PANTHER" id="PTHR30085">
    <property type="entry name" value="AMINO ACID ABC TRANSPORTER PERMEASE"/>
    <property type="match status" value="1"/>
</dbReference>
<evidence type="ECO:0000256" key="5">
    <source>
        <dbReference type="SAM" id="SignalP"/>
    </source>
</evidence>